<sequence length="146" mass="16882">MKGVCTSSCLYIVIRLLSIKSDWNTPQGAVDFIIDLMHGFVDPNLEIPDNFYKAHRLVSKLRLSSMIIDSYENDCIYTTRMMLIYSFISFVEEIVLSGLLVEIKLLRSCTHQIQWRSYMVVRVSNGTPFVGKKTLYTSKTMHEMIK</sequence>
<dbReference type="EMBL" id="JACXVP010000007">
    <property type="protein sequence ID" value="KAG5596293.1"/>
    <property type="molecule type" value="Genomic_DNA"/>
</dbReference>
<dbReference type="AlphaFoldDB" id="A0A9J5Y833"/>
<comment type="caution">
    <text evidence="1">The sequence shown here is derived from an EMBL/GenBank/DDBJ whole genome shotgun (WGS) entry which is preliminary data.</text>
</comment>
<reference evidence="1 2" key="1">
    <citation type="submission" date="2020-09" db="EMBL/GenBank/DDBJ databases">
        <title>De no assembly of potato wild relative species, Solanum commersonii.</title>
        <authorList>
            <person name="Cho K."/>
        </authorList>
    </citation>
    <scope>NUCLEOTIDE SEQUENCE [LARGE SCALE GENOMIC DNA]</scope>
    <source>
        <strain evidence="1">LZ3.2</strain>
        <tissue evidence="1">Leaf</tissue>
    </source>
</reference>
<evidence type="ECO:0000313" key="1">
    <source>
        <dbReference type="EMBL" id="KAG5596293.1"/>
    </source>
</evidence>
<organism evidence="1 2">
    <name type="scientific">Solanum commersonii</name>
    <name type="common">Commerson's wild potato</name>
    <name type="synonym">Commerson's nightshade</name>
    <dbReference type="NCBI Taxonomy" id="4109"/>
    <lineage>
        <taxon>Eukaryota</taxon>
        <taxon>Viridiplantae</taxon>
        <taxon>Streptophyta</taxon>
        <taxon>Embryophyta</taxon>
        <taxon>Tracheophyta</taxon>
        <taxon>Spermatophyta</taxon>
        <taxon>Magnoliopsida</taxon>
        <taxon>eudicotyledons</taxon>
        <taxon>Gunneridae</taxon>
        <taxon>Pentapetalae</taxon>
        <taxon>asterids</taxon>
        <taxon>lamiids</taxon>
        <taxon>Solanales</taxon>
        <taxon>Solanaceae</taxon>
        <taxon>Solanoideae</taxon>
        <taxon>Solaneae</taxon>
        <taxon>Solanum</taxon>
    </lineage>
</organism>
<evidence type="ECO:0000313" key="2">
    <source>
        <dbReference type="Proteomes" id="UP000824120"/>
    </source>
</evidence>
<gene>
    <name evidence="1" type="ORF">H5410_037525</name>
</gene>
<keyword evidence="2" id="KW-1185">Reference proteome</keyword>
<dbReference type="Proteomes" id="UP000824120">
    <property type="component" value="Chromosome 7"/>
</dbReference>
<accession>A0A9J5Y833</accession>
<protein>
    <submittedName>
        <fullName evidence="1">Uncharacterized protein</fullName>
    </submittedName>
</protein>
<name>A0A9J5Y833_SOLCO</name>
<dbReference type="OrthoDB" id="1382027at2759"/>
<proteinExistence type="predicted"/>